<reference evidence="2" key="1">
    <citation type="submission" date="2013-04" db="EMBL/GenBank/DDBJ databases">
        <authorList>
            <person name="Harkins D.M."/>
            <person name="Durkin A.S."/>
            <person name="Selengut J.D."/>
            <person name="Sanka R."/>
            <person name="DePew J."/>
            <person name="Purushe J."/>
            <person name="Ahmed A."/>
            <person name="van der Linden H."/>
            <person name="Goris M.G.A."/>
            <person name="Hartskeerl R.A."/>
            <person name="Vinetz J.M."/>
            <person name="Sutton G.G."/>
            <person name="Nelson W.C."/>
            <person name="Fouts D.E."/>
        </authorList>
    </citation>
    <scope>NUCLEOTIDE SEQUENCE [LARGE SCALE GENOMIC DNA]</scope>
    <source>
        <strain evidence="2">BUT 6</strain>
    </source>
</reference>
<keyword evidence="3" id="KW-1185">Reference proteome</keyword>
<keyword evidence="2" id="KW-0449">Lipoprotein</keyword>
<evidence type="ECO:0000313" key="3">
    <source>
        <dbReference type="Proteomes" id="UP000014540"/>
    </source>
</evidence>
<dbReference type="Proteomes" id="UP000014540">
    <property type="component" value="Unassembled WGS sequence"/>
</dbReference>
<proteinExistence type="predicted"/>
<feature type="transmembrane region" description="Helical" evidence="1">
    <location>
        <begin position="7"/>
        <end position="24"/>
    </location>
</feature>
<dbReference type="STRING" id="1193011.LEP1GSC058_1331"/>
<gene>
    <name evidence="2" type="ORF">LEP1GSC058_1331</name>
</gene>
<organism evidence="2 3">
    <name type="scientific">Leptospira fainei serovar Hurstbridge str. BUT 6</name>
    <dbReference type="NCBI Taxonomy" id="1193011"/>
    <lineage>
        <taxon>Bacteria</taxon>
        <taxon>Pseudomonadati</taxon>
        <taxon>Spirochaetota</taxon>
        <taxon>Spirochaetia</taxon>
        <taxon>Leptospirales</taxon>
        <taxon>Leptospiraceae</taxon>
        <taxon>Leptospira</taxon>
    </lineage>
</organism>
<evidence type="ECO:0000313" key="2">
    <source>
        <dbReference type="EMBL" id="EPG76389.1"/>
    </source>
</evidence>
<dbReference type="EMBL" id="AKWZ02000001">
    <property type="protein sequence ID" value="EPG76389.1"/>
    <property type="molecule type" value="Genomic_DNA"/>
</dbReference>
<sequence length="101" mass="11806">MERMKPILYLRIFPILLFILTFFSCKNPYERKCQEICKFYLSCAEEEFKGKQVITDADRTLVTIDCESGCLREQGFAVPCYESEKTCKGFNRCIMESGLMD</sequence>
<dbReference type="InterPro" id="IPR031029">
    <property type="entry name" value="Lepto_8Cys"/>
</dbReference>
<keyword evidence="1" id="KW-0812">Transmembrane</keyword>
<dbReference type="AlphaFoldDB" id="S3V6V1"/>
<accession>S3V6V1</accession>
<evidence type="ECO:0000256" key="1">
    <source>
        <dbReference type="SAM" id="Phobius"/>
    </source>
</evidence>
<protein>
    <submittedName>
        <fullName evidence="2">Lipoprotein</fullName>
    </submittedName>
</protein>
<keyword evidence="1" id="KW-1133">Transmembrane helix</keyword>
<dbReference type="NCBIfam" id="TIGR04453">
    <property type="entry name" value="Lepto_8Cys"/>
    <property type="match status" value="1"/>
</dbReference>
<comment type="caution">
    <text evidence="2">The sequence shown here is derived from an EMBL/GenBank/DDBJ whole genome shotgun (WGS) entry which is preliminary data.</text>
</comment>
<name>S3V6V1_9LEPT</name>
<dbReference type="PROSITE" id="PS51257">
    <property type="entry name" value="PROKAR_LIPOPROTEIN"/>
    <property type="match status" value="1"/>
</dbReference>
<keyword evidence="1" id="KW-0472">Membrane</keyword>